<dbReference type="FunFam" id="3.30.160.60:FF:000646">
    <property type="entry name" value="Myeloid zinc finger 1"/>
    <property type="match status" value="1"/>
</dbReference>
<gene>
    <name evidence="13" type="ORF">AB6A40_001688</name>
</gene>
<feature type="domain" description="C2H2-type" evidence="12">
    <location>
        <begin position="10"/>
        <end position="37"/>
    </location>
</feature>
<organism evidence="13 14">
    <name type="scientific">Gnathostoma spinigerum</name>
    <dbReference type="NCBI Taxonomy" id="75299"/>
    <lineage>
        <taxon>Eukaryota</taxon>
        <taxon>Metazoa</taxon>
        <taxon>Ecdysozoa</taxon>
        <taxon>Nematoda</taxon>
        <taxon>Chromadorea</taxon>
        <taxon>Rhabditida</taxon>
        <taxon>Spirurina</taxon>
        <taxon>Gnathostomatomorpha</taxon>
        <taxon>Gnathostomatoidea</taxon>
        <taxon>Gnathostomatidae</taxon>
        <taxon>Gnathostoma</taxon>
    </lineage>
</organism>
<sequence>MEECRLLRLHECQQCGKRFKARGGLQQHMRIHSNERPYHCHFCPKRFTQKSHVDQHERIHTGAKPFSCQFCGRAFRQRSQQIGHEATHASGPLSVVAGIANQQHQLRLSAETSLHVASDQQSPANTDGSSNGHPSQAQQVGGNVANVASLSGNDSGLLLSSSSGRIGTHSAVTSLLALSQGAPMNMPSQTIMHALGRDTNAGGGGAGEV</sequence>
<evidence type="ECO:0000256" key="10">
    <source>
        <dbReference type="PROSITE-ProRule" id="PRU00042"/>
    </source>
</evidence>
<keyword evidence="5" id="KW-0862">Zinc</keyword>
<dbReference type="PANTHER" id="PTHR23226:SF416">
    <property type="entry name" value="FI01424P"/>
    <property type="match status" value="1"/>
</dbReference>
<reference evidence="13 14" key="1">
    <citation type="submission" date="2024-08" db="EMBL/GenBank/DDBJ databases">
        <title>Gnathostoma spinigerum genome.</title>
        <authorList>
            <person name="Gonzalez-Bertolin B."/>
            <person name="Monzon S."/>
            <person name="Zaballos A."/>
            <person name="Jimenez P."/>
            <person name="Dekumyoy P."/>
            <person name="Varona S."/>
            <person name="Cuesta I."/>
            <person name="Sumanam S."/>
            <person name="Adisakwattana P."/>
            <person name="Gasser R.B."/>
            <person name="Hernandez-Gonzalez A."/>
            <person name="Young N.D."/>
            <person name="Perteguer M.J."/>
        </authorList>
    </citation>
    <scope>NUCLEOTIDE SEQUENCE [LARGE SCALE GENOMIC DNA]</scope>
    <source>
        <strain evidence="13">AL3</strain>
        <tissue evidence="13">Liver</tissue>
    </source>
</reference>
<keyword evidence="2" id="KW-0479">Metal-binding</keyword>
<keyword evidence="14" id="KW-1185">Reference proteome</keyword>
<dbReference type="EMBL" id="JBGFUD010000657">
    <property type="protein sequence ID" value="MFH4974979.1"/>
    <property type="molecule type" value="Genomic_DNA"/>
</dbReference>
<evidence type="ECO:0000256" key="4">
    <source>
        <dbReference type="ARBA" id="ARBA00022771"/>
    </source>
</evidence>
<evidence type="ECO:0000256" key="6">
    <source>
        <dbReference type="ARBA" id="ARBA00023015"/>
    </source>
</evidence>
<dbReference type="SMART" id="SM00355">
    <property type="entry name" value="ZnF_C2H2"/>
    <property type="match status" value="3"/>
</dbReference>
<feature type="region of interest" description="Disordered" evidence="11">
    <location>
        <begin position="112"/>
        <end position="139"/>
    </location>
</feature>
<dbReference type="SUPFAM" id="SSF57667">
    <property type="entry name" value="beta-beta-alpha zinc fingers"/>
    <property type="match status" value="2"/>
</dbReference>
<dbReference type="GO" id="GO:0003677">
    <property type="term" value="F:DNA binding"/>
    <property type="evidence" value="ECO:0007669"/>
    <property type="project" value="UniProtKB-KW"/>
</dbReference>
<keyword evidence="8" id="KW-0804">Transcription</keyword>
<dbReference type="PROSITE" id="PS00028">
    <property type="entry name" value="ZINC_FINGER_C2H2_1"/>
    <property type="match status" value="3"/>
</dbReference>
<keyword evidence="3" id="KW-0677">Repeat</keyword>
<evidence type="ECO:0000256" key="1">
    <source>
        <dbReference type="ARBA" id="ARBA00004123"/>
    </source>
</evidence>
<evidence type="ECO:0000259" key="12">
    <source>
        <dbReference type="PROSITE" id="PS50157"/>
    </source>
</evidence>
<feature type="domain" description="C2H2-type" evidence="12">
    <location>
        <begin position="66"/>
        <end position="89"/>
    </location>
</feature>
<dbReference type="GO" id="GO:0008270">
    <property type="term" value="F:zinc ion binding"/>
    <property type="evidence" value="ECO:0007669"/>
    <property type="project" value="UniProtKB-KW"/>
</dbReference>
<dbReference type="Proteomes" id="UP001608902">
    <property type="component" value="Unassembled WGS sequence"/>
</dbReference>
<comment type="caution">
    <text evidence="13">The sequence shown here is derived from an EMBL/GenBank/DDBJ whole genome shotgun (WGS) entry which is preliminary data.</text>
</comment>
<evidence type="ECO:0000256" key="8">
    <source>
        <dbReference type="ARBA" id="ARBA00023163"/>
    </source>
</evidence>
<dbReference type="FunFam" id="3.30.160.60:FF:000512">
    <property type="entry name" value="zinc finger protein 197 isoform X1"/>
    <property type="match status" value="1"/>
</dbReference>
<dbReference type="AlphaFoldDB" id="A0ABD6EA07"/>
<evidence type="ECO:0000256" key="2">
    <source>
        <dbReference type="ARBA" id="ARBA00022723"/>
    </source>
</evidence>
<dbReference type="InterPro" id="IPR036236">
    <property type="entry name" value="Znf_C2H2_sf"/>
</dbReference>
<dbReference type="Gene3D" id="3.30.160.60">
    <property type="entry name" value="Classic Zinc Finger"/>
    <property type="match status" value="3"/>
</dbReference>
<protein>
    <recommendedName>
        <fullName evidence="12">C2H2-type domain-containing protein</fullName>
    </recommendedName>
</protein>
<keyword evidence="4 10" id="KW-0863">Zinc-finger</keyword>
<dbReference type="PANTHER" id="PTHR23226">
    <property type="entry name" value="ZINC FINGER AND SCAN DOMAIN-CONTAINING"/>
    <property type="match status" value="1"/>
</dbReference>
<evidence type="ECO:0000313" key="14">
    <source>
        <dbReference type="Proteomes" id="UP001608902"/>
    </source>
</evidence>
<dbReference type="Pfam" id="PF00096">
    <property type="entry name" value="zf-C2H2"/>
    <property type="match status" value="2"/>
</dbReference>
<comment type="subcellular location">
    <subcellularLocation>
        <location evidence="1">Nucleus</location>
    </subcellularLocation>
</comment>
<name>A0ABD6EA07_9BILA</name>
<accession>A0ABD6EA07</accession>
<keyword evidence="9" id="KW-0539">Nucleus</keyword>
<evidence type="ECO:0000313" key="13">
    <source>
        <dbReference type="EMBL" id="MFH4974979.1"/>
    </source>
</evidence>
<keyword evidence="6" id="KW-0805">Transcription regulation</keyword>
<evidence type="ECO:0000256" key="11">
    <source>
        <dbReference type="SAM" id="MobiDB-lite"/>
    </source>
</evidence>
<feature type="compositionally biased region" description="Polar residues" evidence="11">
    <location>
        <begin position="118"/>
        <end position="139"/>
    </location>
</feature>
<dbReference type="InterPro" id="IPR013087">
    <property type="entry name" value="Znf_C2H2_type"/>
</dbReference>
<evidence type="ECO:0000256" key="3">
    <source>
        <dbReference type="ARBA" id="ARBA00022737"/>
    </source>
</evidence>
<feature type="domain" description="C2H2-type" evidence="12">
    <location>
        <begin position="38"/>
        <end position="65"/>
    </location>
</feature>
<evidence type="ECO:0000256" key="9">
    <source>
        <dbReference type="ARBA" id="ARBA00023242"/>
    </source>
</evidence>
<keyword evidence="7" id="KW-0238">DNA-binding</keyword>
<dbReference type="GO" id="GO:0005634">
    <property type="term" value="C:nucleus"/>
    <property type="evidence" value="ECO:0007669"/>
    <property type="project" value="UniProtKB-SubCell"/>
</dbReference>
<evidence type="ECO:0000256" key="5">
    <source>
        <dbReference type="ARBA" id="ARBA00022833"/>
    </source>
</evidence>
<dbReference type="PROSITE" id="PS50157">
    <property type="entry name" value="ZINC_FINGER_C2H2_2"/>
    <property type="match status" value="3"/>
</dbReference>
<evidence type="ECO:0000256" key="7">
    <source>
        <dbReference type="ARBA" id="ARBA00023125"/>
    </source>
</evidence>
<proteinExistence type="predicted"/>
<dbReference type="FunFam" id="3.30.160.60:FF:000110">
    <property type="entry name" value="Zinc finger protein-like"/>
    <property type="match status" value="1"/>
</dbReference>